<evidence type="ECO:0000256" key="2">
    <source>
        <dbReference type="ARBA" id="ARBA00010945"/>
    </source>
</evidence>
<dbReference type="InterPro" id="IPR017961">
    <property type="entry name" value="DNA_pol_Y-fam_little_finger"/>
</dbReference>
<dbReference type="EC" id="2.7.7.7" evidence="4"/>
<dbReference type="InterPro" id="IPR043128">
    <property type="entry name" value="Rev_trsase/Diguanyl_cyclase"/>
</dbReference>
<keyword evidence="5" id="KW-0227">DNA damage</keyword>
<dbReference type="PANTHER" id="PTHR35369">
    <property type="entry name" value="BLR3025 PROTEIN-RELATED"/>
    <property type="match status" value="1"/>
</dbReference>
<comment type="function">
    <text evidence="6">Poorly processive, error-prone DNA polymerase involved in untargeted mutagenesis. Copies undamaged DNA at stalled replication forks, which arise in vivo from mismatched or misaligned primer ends. These misaligned primers can be extended by PolIV. Exhibits no 3'-5' exonuclease (proofreading) activity. May be involved in translesional synthesis, in conjunction with the beta clamp from PolIII.</text>
</comment>
<dbReference type="Gene3D" id="3.30.70.270">
    <property type="match status" value="1"/>
</dbReference>
<dbReference type="PANTHER" id="PTHR35369:SF2">
    <property type="entry name" value="BLR3025 PROTEIN"/>
    <property type="match status" value="1"/>
</dbReference>
<dbReference type="InterPro" id="IPR043502">
    <property type="entry name" value="DNA/RNA_pol_sf"/>
</dbReference>
<comment type="caution">
    <text evidence="10">The sequence shown here is derived from an EMBL/GenBank/DDBJ whole genome shotgun (WGS) entry which is preliminary data.</text>
</comment>
<comment type="cofactor">
    <cofactor evidence="1">
        <name>Mg(2+)</name>
        <dbReference type="ChEBI" id="CHEBI:18420"/>
    </cofactor>
</comment>
<dbReference type="EMBL" id="JMQM01000002">
    <property type="protein sequence ID" value="KFB08530.1"/>
    <property type="molecule type" value="Genomic_DNA"/>
</dbReference>
<dbReference type="AlphaFoldDB" id="A0A084U6E4"/>
<evidence type="ECO:0000313" key="10">
    <source>
        <dbReference type="EMBL" id="KFB08530.1"/>
    </source>
</evidence>
<reference evidence="10 11" key="1">
    <citation type="submission" date="2014-05" db="EMBL/GenBank/DDBJ databases">
        <title>Draft Genome Sequence of Nitratireductor basaltis Strain UMTGB225, A Marine Bacterium Isolated from Green Barrel Tunicate.</title>
        <authorList>
            <person name="Gan H.Y."/>
        </authorList>
    </citation>
    <scope>NUCLEOTIDE SEQUENCE [LARGE SCALE GENOMIC DNA]</scope>
    <source>
        <strain evidence="10 11">UMTGB225</strain>
    </source>
</reference>
<comment type="catalytic activity">
    <reaction evidence="7">
        <text>DNA(n) + a 2'-deoxyribonucleoside 5'-triphosphate = DNA(n+1) + diphosphate</text>
        <dbReference type="Rhea" id="RHEA:22508"/>
        <dbReference type="Rhea" id="RHEA-COMP:17339"/>
        <dbReference type="Rhea" id="RHEA-COMP:17340"/>
        <dbReference type="ChEBI" id="CHEBI:33019"/>
        <dbReference type="ChEBI" id="CHEBI:61560"/>
        <dbReference type="ChEBI" id="CHEBI:173112"/>
        <dbReference type="EC" id="2.7.7.7"/>
    </reaction>
</comment>
<feature type="domain" description="DNA polymerase Y-family little finger" evidence="9">
    <location>
        <begin position="222"/>
        <end position="320"/>
    </location>
</feature>
<proteinExistence type="inferred from homology"/>
<evidence type="ECO:0000256" key="7">
    <source>
        <dbReference type="ARBA" id="ARBA00049244"/>
    </source>
</evidence>
<gene>
    <name evidence="10" type="ORF">EL18_02782</name>
</gene>
<dbReference type="Pfam" id="PF00817">
    <property type="entry name" value="IMS"/>
    <property type="match status" value="1"/>
</dbReference>
<dbReference type="InterPro" id="IPR050356">
    <property type="entry name" value="SulA_CellDiv_inhibitor"/>
</dbReference>
<dbReference type="STRING" id="472175.EL18_02782"/>
<evidence type="ECO:0000256" key="5">
    <source>
        <dbReference type="ARBA" id="ARBA00022763"/>
    </source>
</evidence>
<keyword evidence="11" id="KW-1185">Reference proteome</keyword>
<dbReference type="eggNOG" id="COG0389">
    <property type="taxonomic scope" value="Bacteria"/>
</dbReference>
<dbReference type="SUPFAM" id="SSF56672">
    <property type="entry name" value="DNA/RNA polymerases"/>
    <property type="match status" value="1"/>
</dbReference>
<dbReference type="Pfam" id="PF11799">
    <property type="entry name" value="IMS_C"/>
    <property type="match status" value="1"/>
</dbReference>
<evidence type="ECO:0000256" key="6">
    <source>
        <dbReference type="ARBA" id="ARBA00025589"/>
    </source>
</evidence>
<dbReference type="GO" id="GO:0003684">
    <property type="term" value="F:damaged DNA binding"/>
    <property type="evidence" value="ECO:0007669"/>
    <property type="project" value="InterPro"/>
</dbReference>
<name>A0A084U6E4_9HYPH</name>
<comment type="similarity">
    <text evidence="2">Belongs to the DNA polymerase type-Y family.</text>
</comment>
<dbReference type="GO" id="GO:0006281">
    <property type="term" value="P:DNA repair"/>
    <property type="evidence" value="ECO:0007669"/>
    <property type="project" value="InterPro"/>
</dbReference>
<feature type="domain" description="UmuC" evidence="8">
    <location>
        <begin position="9"/>
        <end position="135"/>
    </location>
</feature>
<dbReference type="RefSeq" id="WP_036485413.1">
    <property type="nucleotide sequence ID" value="NZ_JMQM01000002.1"/>
</dbReference>
<sequence length="489" mass="53884">MNAVPAEALPLVISERQNNAQRILALDEKAQAAGLSRGMGIADARAMHPSLEVIEADRPADQRLLEGLADWCDRYTPLVALGDEGDGLFLDISGCAHLFGGESRMLEEIVERLLQQGFDIRTGLASTPGAAWAAARFSPPPGEIADGCEAEALDPLPLAALRLDEKTVAGLESVGLGNIAALLDAPRAPLVRRFGRHLATRIDQALGNIEEAISPRLPVSPLSVERHLSDPIGTLEEIESLLRMLATTLKEDLEQRDQGARQLQLALFRVDGAVSRISIGTSRPLRDPVAITRLFHEKLARLEESLDPGYGFDLVRLAVPASAPFDARQGDLAGQQEDEGEGLALLADRISARLGSSAILIPQKQMSHQPERAVALTRFAQAKPDQRFSQEPSPIRPIRLLTRPEPVEAAAEIPEGPPFSFRWRRALFRVARAEGPERIAGEWWRTSAPPARDYFRVEDTEGRRYWLYREGFYGEGENHPRWFMHGFFP</sequence>
<organism evidence="10 11">
    <name type="scientific">Nitratireductor basaltis</name>
    <dbReference type="NCBI Taxonomy" id="472175"/>
    <lineage>
        <taxon>Bacteria</taxon>
        <taxon>Pseudomonadati</taxon>
        <taxon>Pseudomonadota</taxon>
        <taxon>Alphaproteobacteria</taxon>
        <taxon>Hyphomicrobiales</taxon>
        <taxon>Phyllobacteriaceae</taxon>
        <taxon>Nitratireductor</taxon>
    </lineage>
</organism>
<dbReference type="Gene3D" id="3.40.1170.60">
    <property type="match status" value="1"/>
</dbReference>
<evidence type="ECO:0000259" key="9">
    <source>
        <dbReference type="Pfam" id="PF11799"/>
    </source>
</evidence>
<evidence type="ECO:0000313" key="11">
    <source>
        <dbReference type="Proteomes" id="UP000053675"/>
    </source>
</evidence>
<dbReference type="InterPro" id="IPR001126">
    <property type="entry name" value="UmuC"/>
</dbReference>
<dbReference type="Proteomes" id="UP000053675">
    <property type="component" value="Unassembled WGS sequence"/>
</dbReference>
<evidence type="ECO:0000256" key="1">
    <source>
        <dbReference type="ARBA" id="ARBA00001946"/>
    </source>
</evidence>
<evidence type="ECO:0000259" key="8">
    <source>
        <dbReference type="Pfam" id="PF00817"/>
    </source>
</evidence>
<accession>A0A084U6E4</accession>
<evidence type="ECO:0000256" key="3">
    <source>
        <dbReference type="ARBA" id="ARBA00011245"/>
    </source>
</evidence>
<comment type="subunit">
    <text evidence="3">Monomer.</text>
</comment>
<dbReference type="CDD" id="cd03468">
    <property type="entry name" value="PolY_like"/>
    <property type="match status" value="1"/>
</dbReference>
<evidence type="ECO:0000256" key="4">
    <source>
        <dbReference type="ARBA" id="ARBA00012417"/>
    </source>
</evidence>
<protein>
    <recommendedName>
        <fullName evidence="4">DNA-directed DNA polymerase</fullName>
        <ecNumber evidence="4">2.7.7.7</ecNumber>
    </recommendedName>
</protein>
<dbReference type="PATRIC" id="fig|472175.3.peg.2775"/>